<dbReference type="PANTHER" id="PTHR46388">
    <property type="entry name" value="NHL REPEAT-CONTAINING PROTEIN 2"/>
    <property type="match status" value="1"/>
</dbReference>
<dbReference type="EMBL" id="VXIV02000251">
    <property type="protein sequence ID" value="KAF6039484.1"/>
    <property type="molecule type" value="Genomic_DNA"/>
</dbReference>
<sequence length="290" mass="33478">MNFDNYYKKNFLVVFGYALLTVERAQFYWAIAGTISFSGYKEAKGLYSRYGVITGVLLFPEDKNKVWIADHTNGCIRHVNRKSLQSAELVGKCTKSLVKDGNFSVAEIGEPIGLLYYARDDVLFFENKKPSVRRIRKWHGKWVVETIFTANRYASYIALDPRKKAVYMTHSTGVSRINENGETLILESKNGHHDGPIEEAKTRELGYMMFLSNDLFMVVDQGNNVIRVVDLYSSLVSTICVPQTSDPVVVDGDVDRCRIQQPIYLLDKSKYFYVWVLGKRRYYQLFYDRE</sequence>
<reference evidence="1" key="1">
    <citation type="submission" date="2020-06" db="EMBL/GenBank/DDBJ databases">
        <title>Draft genome of Bugula neritina, a colonial animal packing powerful symbionts and potential medicines.</title>
        <authorList>
            <person name="Rayko M."/>
        </authorList>
    </citation>
    <scope>NUCLEOTIDE SEQUENCE [LARGE SCALE GENOMIC DNA]</scope>
    <source>
        <strain evidence="1">Kwan_BN1</strain>
    </source>
</reference>
<dbReference type="SUPFAM" id="SSF101898">
    <property type="entry name" value="NHL repeat"/>
    <property type="match status" value="1"/>
</dbReference>
<name>A0A7J7KMU8_BUGNE</name>
<dbReference type="InterPro" id="IPR011042">
    <property type="entry name" value="6-blade_b-propeller_TolB-like"/>
</dbReference>
<dbReference type="AlphaFoldDB" id="A0A7J7KMU8"/>
<dbReference type="OrthoDB" id="423498at2759"/>
<accession>A0A7J7KMU8</accession>
<dbReference type="PANTHER" id="PTHR46388:SF2">
    <property type="entry name" value="NHL REPEAT-CONTAINING PROTEIN 2"/>
    <property type="match status" value="1"/>
</dbReference>
<gene>
    <name evidence="1" type="ORF">EB796_002209</name>
</gene>
<dbReference type="Gene3D" id="2.120.10.30">
    <property type="entry name" value="TolB, C-terminal domain"/>
    <property type="match status" value="1"/>
</dbReference>
<organism evidence="1 2">
    <name type="scientific">Bugula neritina</name>
    <name type="common">Brown bryozoan</name>
    <name type="synonym">Sertularia neritina</name>
    <dbReference type="NCBI Taxonomy" id="10212"/>
    <lineage>
        <taxon>Eukaryota</taxon>
        <taxon>Metazoa</taxon>
        <taxon>Spiralia</taxon>
        <taxon>Lophotrochozoa</taxon>
        <taxon>Bryozoa</taxon>
        <taxon>Gymnolaemata</taxon>
        <taxon>Cheilostomatida</taxon>
        <taxon>Flustrina</taxon>
        <taxon>Buguloidea</taxon>
        <taxon>Bugulidae</taxon>
        <taxon>Bugula</taxon>
    </lineage>
</organism>
<proteinExistence type="predicted"/>
<keyword evidence="2" id="KW-1185">Reference proteome</keyword>
<comment type="caution">
    <text evidence="1">The sequence shown here is derived from an EMBL/GenBank/DDBJ whole genome shotgun (WGS) entry which is preliminary data.</text>
</comment>
<protein>
    <submittedName>
        <fullName evidence="1">Uncharacterized protein</fullName>
    </submittedName>
</protein>
<evidence type="ECO:0000313" key="1">
    <source>
        <dbReference type="EMBL" id="KAF6039484.1"/>
    </source>
</evidence>
<evidence type="ECO:0000313" key="2">
    <source>
        <dbReference type="Proteomes" id="UP000593567"/>
    </source>
</evidence>
<dbReference type="Proteomes" id="UP000593567">
    <property type="component" value="Unassembled WGS sequence"/>
</dbReference>